<dbReference type="InterPro" id="IPR022764">
    <property type="entry name" value="Peptidase_S54_rhomboid_dom"/>
</dbReference>
<feature type="transmembrane region" description="Helical" evidence="5">
    <location>
        <begin position="12"/>
        <end position="34"/>
    </location>
</feature>
<dbReference type="FunFam" id="1.20.1540.10:FF:000027">
    <property type="entry name" value="Rhomboid family intramembrane serine protease"/>
    <property type="match status" value="1"/>
</dbReference>
<dbReference type="PANTHER" id="PTHR43731:SF26">
    <property type="entry name" value="RHOMBOID-LIKE PROTEIN 10, CHLOROPLASTIC"/>
    <property type="match status" value="1"/>
</dbReference>
<keyword evidence="7" id="KW-0378">Hydrolase</keyword>
<name>A0A7C1NUA8_9HYPH</name>
<feature type="transmembrane region" description="Helical" evidence="5">
    <location>
        <begin position="206"/>
        <end position="225"/>
    </location>
</feature>
<keyword evidence="7" id="KW-0645">Protease</keyword>
<dbReference type="EMBL" id="DSKI01000089">
    <property type="protein sequence ID" value="HEB42399.1"/>
    <property type="molecule type" value="Genomic_DNA"/>
</dbReference>
<comment type="caution">
    <text evidence="7">The sequence shown here is derived from an EMBL/GenBank/DDBJ whole genome shotgun (WGS) entry which is preliminary data.</text>
</comment>
<evidence type="ECO:0000313" key="7">
    <source>
        <dbReference type="EMBL" id="HEB42399.1"/>
    </source>
</evidence>
<protein>
    <submittedName>
        <fullName evidence="7">Rhomboid family intramembrane serine protease</fullName>
    </submittedName>
</protein>
<dbReference type="PANTHER" id="PTHR43731">
    <property type="entry name" value="RHOMBOID PROTEASE"/>
    <property type="match status" value="1"/>
</dbReference>
<dbReference type="GO" id="GO:0006508">
    <property type="term" value="P:proteolysis"/>
    <property type="evidence" value="ECO:0007669"/>
    <property type="project" value="UniProtKB-KW"/>
</dbReference>
<feature type="transmembrane region" description="Helical" evidence="5">
    <location>
        <begin position="71"/>
        <end position="97"/>
    </location>
</feature>
<comment type="subcellular location">
    <subcellularLocation>
        <location evidence="1">Membrane</location>
        <topology evidence="1">Multi-pass membrane protein</topology>
    </subcellularLocation>
</comment>
<dbReference type="SUPFAM" id="SSF144091">
    <property type="entry name" value="Rhomboid-like"/>
    <property type="match status" value="1"/>
</dbReference>
<evidence type="ECO:0000259" key="6">
    <source>
        <dbReference type="Pfam" id="PF01694"/>
    </source>
</evidence>
<evidence type="ECO:0000256" key="1">
    <source>
        <dbReference type="ARBA" id="ARBA00004141"/>
    </source>
</evidence>
<reference evidence="7" key="1">
    <citation type="journal article" date="2020" name="mSystems">
        <title>Genome- and Community-Level Interaction Insights into Carbon Utilization and Element Cycling Functions of Hydrothermarchaeota in Hydrothermal Sediment.</title>
        <authorList>
            <person name="Zhou Z."/>
            <person name="Liu Y."/>
            <person name="Xu W."/>
            <person name="Pan J."/>
            <person name="Luo Z.H."/>
            <person name="Li M."/>
        </authorList>
    </citation>
    <scope>NUCLEOTIDE SEQUENCE [LARGE SCALE GENOMIC DNA]</scope>
    <source>
        <strain evidence="7">SpSt-243</strain>
    </source>
</reference>
<accession>A0A7C1NUA8</accession>
<feature type="transmembrane region" description="Helical" evidence="5">
    <location>
        <begin position="109"/>
        <end position="129"/>
    </location>
</feature>
<dbReference type="AlphaFoldDB" id="A0A7C1NUA8"/>
<dbReference type="Gene3D" id="1.20.1540.10">
    <property type="entry name" value="Rhomboid-like"/>
    <property type="match status" value="1"/>
</dbReference>
<feature type="transmembrane region" description="Helical" evidence="5">
    <location>
        <begin position="162"/>
        <end position="186"/>
    </location>
</feature>
<keyword evidence="4 5" id="KW-0472">Membrane</keyword>
<evidence type="ECO:0000256" key="3">
    <source>
        <dbReference type="ARBA" id="ARBA00022989"/>
    </source>
</evidence>
<evidence type="ECO:0000256" key="2">
    <source>
        <dbReference type="ARBA" id="ARBA00022692"/>
    </source>
</evidence>
<feature type="transmembrane region" description="Helical" evidence="5">
    <location>
        <begin position="135"/>
        <end position="155"/>
    </location>
</feature>
<evidence type="ECO:0000256" key="4">
    <source>
        <dbReference type="ARBA" id="ARBA00023136"/>
    </source>
</evidence>
<keyword evidence="3 5" id="KW-1133">Transmembrane helix</keyword>
<organism evidence="7">
    <name type="scientific">Agrobacterium albertimagni</name>
    <dbReference type="NCBI Taxonomy" id="147266"/>
    <lineage>
        <taxon>Bacteria</taxon>
        <taxon>Pseudomonadati</taxon>
        <taxon>Pseudomonadota</taxon>
        <taxon>Alphaproteobacteria</taxon>
        <taxon>Hyphomicrobiales</taxon>
        <taxon>Rhizobiaceae</taxon>
        <taxon>Rhizobium/Agrobacterium group</taxon>
        <taxon>Agrobacterium</taxon>
    </lineage>
</organism>
<dbReference type="GO" id="GO:0004252">
    <property type="term" value="F:serine-type endopeptidase activity"/>
    <property type="evidence" value="ECO:0007669"/>
    <property type="project" value="InterPro"/>
</dbReference>
<gene>
    <name evidence="7" type="ORF">ENP70_01555</name>
</gene>
<dbReference type="GO" id="GO:0016020">
    <property type="term" value="C:membrane"/>
    <property type="evidence" value="ECO:0007669"/>
    <property type="project" value="UniProtKB-SubCell"/>
</dbReference>
<sequence length="251" mass="28051">MFPIGDDNSGRQSYPIVNTLLIAVNVLVFLYQLLLMAQSPQRLEAFIFKYGAIPYELTRGVDLPPTVGFPIYLTVFTSMFLHGGFAHLIGNMWYLYIFGDNVEDSMGHVRYLIFYLLGGVAAAWAQTLLDPSSRIPMVGASGAISAVMGAYLVLYPGGLVRTVAFFGFIPIFFYLPALILIGLWFVFQFFAGLASLGVPTAPTGGVAYWAHIGGFLAGIVLVWFFRDPERVERQRVARRFHRAFQRLDRGW</sequence>
<feature type="domain" description="Peptidase S54 rhomboid" evidence="6">
    <location>
        <begin position="74"/>
        <end position="226"/>
    </location>
</feature>
<evidence type="ECO:0000256" key="5">
    <source>
        <dbReference type="SAM" id="Phobius"/>
    </source>
</evidence>
<proteinExistence type="predicted"/>
<keyword evidence="2 5" id="KW-0812">Transmembrane</keyword>
<dbReference type="InterPro" id="IPR035952">
    <property type="entry name" value="Rhomboid-like_sf"/>
</dbReference>
<dbReference type="Pfam" id="PF01694">
    <property type="entry name" value="Rhomboid"/>
    <property type="match status" value="1"/>
</dbReference>
<dbReference type="InterPro" id="IPR050925">
    <property type="entry name" value="Rhomboid_protease_S54"/>
</dbReference>